<keyword evidence="3" id="KW-1185">Reference proteome</keyword>
<evidence type="ECO:0000256" key="1">
    <source>
        <dbReference type="SAM" id="MobiDB-lite"/>
    </source>
</evidence>
<dbReference type="AlphaFoldDB" id="A0A6A6Y2N7"/>
<feature type="compositionally biased region" description="Gly residues" evidence="1">
    <location>
        <begin position="121"/>
        <end position="137"/>
    </location>
</feature>
<feature type="compositionally biased region" description="Basic and acidic residues" evidence="1">
    <location>
        <begin position="80"/>
        <end position="90"/>
    </location>
</feature>
<accession>A0A6A6Y2N7</accession>
<feature type="compositionally biased region" description="Low complexity" evidence="1">
    <location>
        <begin position="147"/>
        <end position="156"/>
    </location>
</feature>
<dbReference type="EMBL" id="MU003724">
    <property type="protein sequence ID" value="KAF2802274.1"/>
    <property type="molecule type" value="Genomic_DNA"/>
</dbReference>
<organism evidence="2">
    <name type="scientific">Mytilinidion resinicola</name>
    <dbReference type="NCBI Taxonomy" id="574789"/>
    <lineage>
        <taxon>Eukaryota</taxon>
        <taxon>Fungi</taxon>
        <taxon>Dikarya</taxon>
        <taxon>Ascomycota</taxon>
        <taxon>Pezizomycotina</taxon>
        <taxon>Dothideomycetes</taxon>
        <taxon>Pleosporomycetidae</taxon>
        <taxon>Mytilinidiales</taxon>
        <taxon>Mytilinidiaceae</taxon>
        <taxon>Mytilinidion</taxon>
    </lineage>
</organism>
<feature type="region of interest" description="Disordered" evidence="1">
    <location>
        <begin position="196"/>
        <end position="216"/>
    </location>
</feature>
<reference evidence="2 4" key="1">
    <citation type="journal article" date="2020" name="Stud. Mycol.">
        <title>101 Dothideomycetes genomes: a test case for predicting lifestyles and emergence of pathogens.</title>
        <authorList>
            <person name="Haridas S."/>
            <person name="Albert R."/>
            <person name="Binder M."/>
            <person name="Bloem J."/>
            <person name="Labutti K."/>
            <person name="Salamov A."/>
            <person name="Andreopoulos B."/>
            <person name="Baker S."/>
            <person name="Barry K."/>
            <person name="Bills G."/>
            <person name="Bluhm B."/>
            <person name="Cannon C."/>
            <person name="Castanera R."/>
            <person name="Culley D."/>
            <person name="Daum C."/>
            <person name="Ezra D."/>
            <person name="Gonzalez J."/>
            <person name="Henrissat B."/>
            <person name="Kuo A."/>
            <person name="Liang C."/>
            <person name="Lipzen A."/>
            <person name="Lutzoni F."/>
            <person name="Magnuson J."/>
            <person name="Mondo S."/>
            <person name="Nolan M."/>
            <person name="Ohm R."/>
            <person name="Pangilinan J."/>
            <person name="Park H.-J."/>
            <person name="Ramirez L."/>
            <person name="Alfaro M."/>
            <person name="Sun H."/>
            <person name="Tritt A."/>
            <person name="Yoshinaga Y."/>
            <person name="Zwiers L.-H."/>
            <person name="Turgeon B."/>
            <person name="Goodwin S."/>
            <person name="Spatafora J."/>
            <person name="Crous P."/>
            <person name="Grigoriev I."/>
        </authorList>
    </citation>
    <scope>NUCLEOTIDE SEQUENCE</scope>
    <source>
        <strain evidence="2 4">CBS 304.34</strain>
    </source>
</reference>
<feature type="region of interest" description="Disordered" evidence="1">
    <location>
        <begin position="255"/>
        <end position="280"/>
    </location>
</feature>
<evidence type="ECO:0000313" key="3">
    <source>
        <dbReference type="Proteomes" id="UP000504636"/>
    </source>
</evidence>
<reference evidence="4" key="2">
    <citation type="submission" date="2020-04" db="EMBL/GenBank/DDBJ databases">
        <authorList>
            <consortium name="NCBI Genome Project"/>
        </authorList>
    </citation>
    <scope>NUCLEOTIDE SEQUENCE</scope>
    <source>
        <strain evidence="4">CBS 304.34</strain>
    </source>
</reference>
<protein>
    <submittedName>
        <fullName evidence="2 4">Uncharacterized protein</fullName>
    </submittedName>
</protein>
<feature type="compositionally biased region" description="Basic and acidic residues" evidence="1">
    <location>
        <begin position="106"/>
        <end position="120"/>
    </location>
</feature>
<gene>
    <name evidence="2 4" type="ORF">BDZ99DRAFT_469041</name>
</gene>
<sequence>MSDYDYYSPRPRRPRTPDGFIAKRRSEVRPGEVIVRRAPQEFQDQYSTPPQYSDRQLAPYNDPYNDRQSRSLARRRRRRPQSEDLDRYYDSEGSIPPRARLPQRARSHDDDQNSDQDQRGGQKGGSQRGGSQRGGKNGKGDKKDNDQSSSDLGSTSSDEKHIKAARRKKYLTFGLTGIATIHAAGSIHKAMELAKERKAAVAEGEMSSDEAKKKKKQQRWQELGAVGISALGIYQSVKEVKEARELHGEHRELMEKREERHRKREERRKKGWECRPGIGY</sequence>
<dbReference type="GeneID" id="54462300"/>
<evidence type="ECO:0000313" key="2">
    <source>
        <dbReference type="EMBL" id="KAF2802274.1"/>
    </source>
</evidence>
<feature type="region of interest" description="Disordered" evidence="1">
    <location>
        <begin position="1"/>
        <end position="162"/>
    </location>
</feature>
<proteinExistence type="predicted"/>
<feature type="compositionally biased region" description="Basic and acidic residues" evidence="1">
    <location>
        <begin position="24"/>
        <end position="39"/>
    </location>
</feature>
<feature type="compositionally biased region" description="Basic residues" evidence="1">
    <location>
        <begin position="259"/>
        <end position="270"/>
    </location>
</feature>
<reference evidence="4" key="3">
    <citation type="submission" date="2025-04" db="UniProtKB">
        <authorList>
            <consortium name="RefSeq"/>
        </authorList>
    </citation>
    <scope>IDENTIFICATION</scope>
    <source>
        <strain evidence="4">CBS 304.34</strain>
    </source>
</reference>
<feature type="compositionally biased region" description="Polar residues" evidence="1">
    <location>
        <begin position="42"/>
        <end position="54"/>
    </location>
</feature>
<name>A0A6A6Y2N7_9PEZI</name>
<dbReference type="Proteomes" id="UP000504636">
    <property type="component" value="Unplaced"/>
</dbReference>
<evidence type="ECO:0000313" key="4">
    <source>
        <dbReference type="RefSeq" id="XP_033569238.1"/>
    </source>
</evidence>
<dbReference type="RefSeq" id="XP_033569238.1">
    <property type="nucleotide sequence ID" value="XM_033721407.1"/>
</dbReference>
<dbReference type="OrthoDB" id="5407645at2759"/>